<protein>
    <submittedName>
        <fullName evidence="1">Uncharacterized protein</fullName>
    </submittedName>
</protein>
<dbReference type="Proteomes" id="UP000236745">
    <property type="component" value="Unassembled WGS sequence"/>
</dbReference>
<evidence type="ECO:0000313" key="1">
    <source>
        <dbReference type="EMBL" id="SEG26426.1"/>
    </source>
</evidence>
<name>A0A1H5YSY5_9GAMM</name>
<keyword evidence="2" id="KW-1185">Reference proteome</keyword>
<proteinExistence type="predicted"/>
<reference evidence="1 2" key="1">
    <citation type="submission" date="2016-10" db="EMBL/GenBank/DDBJ databases">
        <authorList>
            <person name="de Groot N.N."/>
        </authorList>
    </citation>
    <scope>NUCLEOTIDE SEQUENCE [LARGE SCALE GENOMIC DNA]</scope>
    <source>
        <strain evidence="1 2">DSM 22012</strain>
    </source>
</reference>
<accession>A0A1H5YSY5</accession>
<gene>
    <name evidence="1" type="ORF">SAMN05444390_1011857</name>
</gene>
<evidence type="ECO:0000313" key="2">
    <source>
        <dbReference type="Proteomes" id="UP000236745"/>
    </source>
</evidence>
<dbReference type="AlphaFoldDB" id="A0A1H5YSY5"/>
<sequence>MLRWLVAEYEEARERHRGGVLALADKIFELDDDAGAAAGCLGNRSLIDKLAENGYIVWLDSGKKFFLSELGFNLCKNRR</sequence>
<dbReference type="EMBL" id="FNVQ01000001">
    <property type="protein sequence ID" value="SEG26426.1"/>
    <property type="molecule type" value="Genomic_DNA"/>
</dbReference>
<organism evidence="1 2">
    <name type="scientific">Marinobacterium lutimaris</name>
    <dbReference type="NCBI Taxonomy" id="568106"/>
    <lineage>
        <taxon>Bacteria</taxon>
        <taxon>Pseudomonadati</taxon>
        <taxon>Pseudomonadota</taxon>
        <taxon>Gammaproteobacteria</taxon>
        <taxon>Oceanospirillales</taxon>
        <taxon>Oceanospirillaceae</taxon>
        <taxon>Marinobacterium</taxon>
    </lineage>
</organism>